<evidence type="ECO:0000313" key="1">
    <source>
        <dbReference type="EMBL" id="KAJ8104636.1"/>
    </source>
</evidence>
<proteinExistence type="predicted"/>
<accession>A0ACC2HNV2</accession>
<keyword evidence="2" id="KW-1185">Reference proteome</keyword>
<protein>
    <submittedName>
        <fullName evidence="1">Uncharacterized protein</fullName>
    </submittedName>
</protein>
<sequence length="292" mass="31962">MRVIFGRLRGHHRTAGRKVIAKELAAKLRGKTFNLQRWESNGVSKYSVLVFTEQAEDDASEPPPAKAVTFPDQDKTPLWRRPDPAPFFMLSWTGRILFLLLLSSVLIAVLIYNIVARGSEYQRGLTGKAVGVRFLFSGAGVLVTFAWGSFFHAVAFLSPYKLREDKGHSTAEINNLNPATNPFTGLWLALVPSRRDLYLGVVSATAILSEVLPLYLGNIPCNGVQIASAETVCVYLSVAVLSIMILTVGASFFMDRPSTKGVDPSTILGAMYAAYVMTSEKPKTRKGASDMV</sequence>
<dbReference type="Proteomes" id="UP001153334">
    <property type="component" value="Unassembled WGS sequence"/>
</dbReference>
<evidence type="ECO:0000313" key="2">
    <source>
        <dbReference type="Proteomes" id="UP001153334"/>
    </source>
</evidence>
<comment type="caution">
    <text evidence="1">The sequence shown here is derived from an EMBL/GenBank/DDBJ whole genome shotgun (WGS) entry which is preliminary data.</text>
</comment>
<dbReference type="EMBL" id="JAPESX010003605">
    <property type="protein sequence ID" value="KAJ8104636.1"/>
    <property type="molecule type" value="Genomic_DNA"/>
</dbReference>
<reference evidence="1" key="1">
    <citation type="submission" date="2022-11" db="EMBL/GenBank/DDBJ databases">
        <title>Genome Sequence of Nemania bipapillata.</title>
        <authorList>
            <person name="Buettner E."/>
        </authorList>
    </citation>
    <scope>NUCLEOTIDE SEQUENCE</scope>
    <source>
        <strain evidence="1">CP14</strain>
    </source>
</reference>
<gene>
    <name evidence="1" type="ORF">ONZ43_g7756</name>
</gene>
<name>A0ACC2HNV2_9PEZI</name>
<organism evidence="1 2">
    <name type="scientific">Nemania bipapillata</name>
    <dbReference type="NCBI Taxonomy" id="110536"/>
    <lineage>
        <taxon>Eukaryota</taxon>
        <taxon>Fungi</taxon>
        <taxon>Dikarya</taxon>
        <taxon>Ascomycota</taxon>
        <taxon>Pezizomycotina</taxon>
        <taxon>Sordariomycetes</taxon>
        <taxon>Xylariomycetidae</taxon>
        <taxon>Xylariales</taxon>
        <taxon>Xylariaceae</taxon>
        <taxon>Nemania</taxon>
    </lineage>
</organism>